<accession>A0A5B6VMY0</accession>
<dbReference type="OrthoDB" id="1721964at2759"/>
<organism evidence="1 2">
    <name type="scientific">Gossypium australe</name>
    <dbReference type="NCBI Taxonomy" id="47621"/>
    <lineage>
        <taxon>Eukaryota</taxon>
        <taxon>Viridiplantae</taxon>
        <taxon>Streptophyta</taxon>
        <taxon>Embryophyta</taxon>
        <taxon>Tracheophyta</taxon>
        <taxon>Spermatophyta</taxon>
        <taxon>Magnoliopsida</taxon>
        <taxon>eudicotyledons</taxon>
        <taxon>Gunneridae</taxon>
        <taxon>Pentapetalae</taxon>
        <taxon>rosids</taxon>
        <taxon>malvids</taxon>
        <taxon>Malvales</taxon>
        <taxon>Malvaceae</taxon>
        <taxon>Malvoideae</taxon>
        <taxon>Gossypium</taxon>
    </lineage>
</organism>
<protein>
    <submittedName>
        <fullName evidence="1">Retrovirus-related Pol polyprotein from transposon TNT 1-94</fullName>
    </submittedName>
</protein>
<evidence type="ECO:0000313" key="1">
    <source>
        <dbReference type="EMBL" id="KAA3470481.1"/>
    </source>
</evidence>
<name>A0A5B6VMY0_9ROSI</name>
<keyword evidence="2" id="KW-1185">Reference proteome</keyword>
<gene>
    <name evidence="1" type="ORF">EPI10_016190</name>
</gene>
<dbReference type="PANTHER" id="PTHR11439:SF517">
    <property type="entry name" value="CYSTEINE-RICH RLK (RECEPTOR-LIKE PROTEIN KINASE) 8"/>
    <property type="match status" value="1"/>
</dbReference>
<proteinExistence type="predicted"/>
<reference evidence="1" key="1">
    <citation type="submission" date="2019-08" db="EMBL/GenBank/DDBJ databases">
        <authorList>
            <person name="Liu F."/>
        </authorList>
    </citation>
    <scope>NUCLEOTIDE SEQUENCE [LARGE SCALE GENOMIC DNA]</scope>
    <source>
        <strain evidence="1">PA1801</strain>
        <tissue evidence="1">Leaf</tissue>
    </source>
</reference>
<dbReference type="Proteomes" id="UP000325315">
    <property type="component" value="Unassembled WGS sequence"/>
</dbReference>
<dbReference type="AlphaFoldDB" id="A0A5B6VMY0"/>
<dbReference type="CDD" id="cd09272">
    <property type="entry name" value="RNase_HI_RT_Ty1"/>
    <property type="match status" value="1"/>
</dbReference>
<comment type="caution">
    <text evidence="1">The sequence shown here is derived from an EMBL/GenBank/DDBJ whole genome shotgun (WGS) entry which is preliminary data.</text>
</comment>
<sequence length="253" mass="28437">MEESNYVRNPIGPEQKIDADKEGIKVDATQFKQMMRSLMYLTATRPDLMFIVSLISCFMANPTQLHFAAAKRVLRYLKGTTDYGVFYKKGGASEMVAYTDSDYAEDKEDSKSTSGYAFMMCGGAVAWSSRKQRIITLSTTEAKFVAAAACACQAIWMRRILKEIGHVQTDYTTLMCDNTSTIKLSKNPVLHGHSKHIRVRFHFLRDLPKDGVVGLVFCRTQDQLANLMTKPIKLDAFEKFREKLGICAAAVLN</sequence>
<dbReference type="EMBL" id="SMMG02000006">
    <property type="protein sequence ID" value="KAA3470481.1"/>
    <property type="molecule type" value="Genomic_DNA"/>
</dbReference>
<dbReference type="PANTHER" id="PTHR11439">
    <property type="entry name" value="GAG-POL-RELATED RETROTRANSPOSON"/>
    <property type="match status" value="1"/>
</dbReference>
<evidence type="ECO:0000313" key="2">
    <source>
        <dbReference type="Proteomes" id="UP000325315"/>
    </source>
</evidence>